<comment type="caution">
    <text evidence="1">The sequence shown here is derived from an EMBL/GenBank/DDBJ whole genome shotgun (WGS) entry which is preliminary data.</text>
</comment>
<dbReference type="AlphaFoldDB" id="A0A7Y9KG63"/>
<evidence type="ECO:0000313" key="2">
    <source>
        <dbReference type="Proteomes" id="UP000576969"/>
    </source>
</evidence>
<dbReference type="Pfam" id="PF14022">
    <property type="entry name" value="DUF4238"/>
    <property type="match status" value="1"/>
</dbReference>
<gene>
    <name evidence="1" type="ORF">BJ991_000125</name>
</gene>
<protein>
    <recommendedName>
        <fullName evidence="3">DUF4238 domain-containing protein</fullName>
    </recommendedName>
</protein>
<keyword evidence="2" id="KW-1185">Reference proteome</keyword>
<evidence type="ECO:0000313" key="1">
    <source>
        <dbReference type="EMBL" id="NYE18097.1"/>
    </source>
</evidence>
<dbReference type="InterPro" id="IPR025332">
    <property type="entry name" value="DUF4238"/>
</dbReference>
<proteinExistence type="predicted"/>
<sequence>MRKFFYVPQDPDGNRDFAFEGWASKFEGAAADAVRSIVDDGVWPPTSETRRALAEWIALQNVRTPTRRAYSAKIAAVLIAQFQQEGALGRLEAKLAALGWEFSDAERELLREEVESYDATEGRVSTGMHLDIIRASMAGVVPTLLARGWVLVQFDHQSLCTSDNPIGMADEYFSPSWLPLGLSDTAYVTVAVDRHAALVLPLAPGDGQFDGERAYANAINLATLWNADEVLFAHPDDDLASMLPPTPPRRPRPFPTEAEFLDFSEWPVDTLLGFIGSTRKRARQ</sequence>
<dbReference type="Proteomes" id="UP000576969">
    <property type="component" value="Unassembled WGS sequence"/>
</dbReference>
<organism evidence="1 2">
    <name type="scientific">Microbacterium immunditiarum</name>
    <dbReference type="NCBI Taxonomy" id="337480"/>
    <lineage>
        <taxon>Bacteria</taxon>
        <taxon>Bacillati</taxon>
        <taxon>Actinomycetota</taxon>
        <taxon>Actinomycetes</taxon>
        <taxon>Micrococcales</taxon>
        <taxon>Microbacteriaceae</taxon>
        <taxon>Microbacterium</taxon>
    </lineage>
</organism>
<evidence type="ECO:0008006" key="3">
    <source>
        <dbReference type="Google" id="ProtNLM"/>
    </source>
</evidence>
<name>A0A7Y9KG63_9MICO</name>
<reference evidence="1 2" key="1">
    <citation type="submission" date="2020-07" db="EMBL/GenBank/DDBJ databases">
        <title>Sequencing the genomes of 1000 actinobacteria strains.</title>
        <authorList>
            <person name="Klenk H.-P."/>
        </authorList>
    </citation>
    <scope>NUCLEOTIDE SEQUENCE [LARGE SCALE GENOMIC DNA]</scope>
    <source>
        <strain evidence="1 2">DSM 24662</strain>
    </source>
</reference>
<dbReference type="EMBL" id="JACCBV010000001">
    <property type="protein sequence ID" value="NYE18097.1"/>
    <property type="molecule type" value="Genomic_DNA"/>
</dbReference>
<accession>A0A7Y9KG63</accession>